<reference evidence="1" key="1">
    <citation type="submission" date="2021-04" db="EMBL/GenBank/DDBJ databases">
        <authorList>
            <person name="Postec A."/>
        </authorList>
    </citation>
    <scope>NUCLEOTIDE SEQUENCE</scope>
    <source>
        <strain evidence="1">F1F22</strain>
    </source>
</reference>
<organism evidence="1 2">
    <name type="scientific">Thermospira aquatica</name>
    <dbReference type="NCBI Taxonomy" id="2828656"/>
    <lineage>
        <taxon>Bacteria</taxon>
        <taxon>Pseudomonadati</taxon>
        <taxon>Spirochaetota</taxon>
        <taxon>Spirochaetia</taxon>
        <taxon>Brevinematales</taxon>
        <taxon>Thermospiraceae</taxon>
        <taxon>Thermospira</taxon>
    </lineage>
</organism>
<proteinExistence type="predicted"/>
<reference evidence="1" key="2">
    <citation type="submission" date="2022-06" db="EMBL/GenBank/DDBJ databases">
        <title>Thermospira aquatica gen. nov., sp. nov.</title>
        <authorList>
            <person name="Ben Ali Gam Z."/>
            <person name="Labat M."/>
        </authorList>
    </citation>
    <scope>NUCLEOTIDE SEQUENCE</scope>
    <source>
        <strain evidence="1">F1F22</strain>
    </source>
</reference>
<dbReference type="KEGG" id="taqu:KDW03_01680"/>
<keyword evidence="2" id="KW-1185">Reference proteome</keyword>
<sequence length="454" mass="49891">MSDWGNSYEYIIDGTSGLAPAGDSFALVIGPCSTGEVGKLYYIGKNSDLSVFGNGKLVDRLKGALSRAKDDATFVVVPSTPDVDGSKGSVTHEGTGTAIYNLTGNPLFDADVVIEIVSGGRLNEATAKYSLDGGESFSDVFTIPLSGEVTLADSGVKITFSEGTQPENSFVEKDRYSFKLKGAKSSLSALMNACQAGLEKVATEFVWIAQETDNVHWAAFGAKADELFNDHRPTIFVTETRLPNEDESIDDWVSYLLTQRQSFAHRWVHVVAGFGKKNFSGLLVGDLSRARVNQSIGHIDFALNVTLPDGWTDAIGKTLNDAGYIVIRKYAGEKIYRWANGRSMADDSSDYRWFEVSRTVHKAIRLIRKTALKHLHTSLDKAMLEYIKADLIQTLNQMKNAVPNEIDNFEIVIPDGQDVVNNGLTIQYTLYGLPIVRKISNYISFKYSNPTETE</sequence>
<dbReference type="RefSeq" id="WP_271435665.1">
    <property type="nucleotide sequence ID" value="NZ_CP073355.1"/>
</dbReference>
<name>A0AAX3BEK6_9SPIR</name>
<dbReference type="InterPro" id="IPR019694">
    <property type="entry name" value="Phage_HP1_Orf23"/>
</dbReference>
<evidence type="ECO:0000313" key="1">
    <source>
        <dbReference type="EMBL" id="URA10538.1"/>
    </source>
</evidence>
<dbReference type="Proteomes" id="UP001056539">
    <property type="component" value="Chromosome"/>
</dbReference>
<evidence type="ECO:0000313" key="2">
    <source>
        <dbReference type="Proteomes" id="UP001056539"/>
    </source>
</evidence>
<dbReference type="EMBL" id="CP073355">
    <property type="protein sequence ID" value="URA10538.1"/>
    <property type="molecule type" value="Genomic_DNA"/>
</dbReference>
<accession>A0AAX3BEK6</accession>
<dbReference type="AlphaFoldDB" id="A0AAX3BEK6"/>
<gene>
    <name evidence="1" type="ORF">KDW03_01680</name>
</gene>
<dbReference type="Pfam" id="PF10758">
    <property type="entry name" value="DUF2586"/>
    <property type="match status" value="1"/>
</dbReference>
<protein>
    <submittedName>
        <fullName evidence="1">Uncharacterized protein</fullName>
    </submittedName>
</protein>